<feature type="domain" description="HTH merR-type" evidence="2">
    <location>
        <begin position="1"/>
        <end position="40"/>
    </location>
</feature>
<dbReference type="InterPro" id="IPR047057">
    <property type="entry name" value="MerR_fam"/>
</dbReference>
<dbReference type="SMART" id="SM00422">
    <property type="entry name" value="HTH_MERR"/>
    <property type="match status" value="2"/>
</dbReference>
<evidence type="ECO:0000259" key="2">
    <source>
        <dbReference type="PROSITE" id="PS50937"/>
    </source>
</evidence>
<dbReference type="SUPFAM" id="SSF46955">
    <property type="entry name" value="Putative DNA-binding domain"/>
    <property type="match status" value="2"/>
</dbReference>
<dbReference type="Proteomes" id="UP000612282">
    <property type="component" value="Unassembled WGS sequence"/>
</dbReference>
<reference evidence="3 4" key="1">
    <citation type="submission" date="2021-01" db="EMBL/GenBank/DDBJ databases">
        <title>Whole genome shotgun sequence of Actinoplanes couchii NBRC 106145.</title>
        <authorList>
            <person name="Komaki H."/>
            <person name="Tamura T."/>
        </authorList>
    </citation>
    <scope>NUCLEOTIDE SEQUENCE [LARGE SCALE GENOMIC DNA]</scope>
    <source>
        <strain evidence="3 4">NBRC 106145</strain>
    </source>
</reference>
<gene>
    <name evidence="3" type="ORF">Aco03nite_020240</name>
</gene>
<dbReference type="PROSITE" id="PS50937">
    <property type="entry name" value="HTH_MERR_2"/>
    <property type="match status" value="2"/>
</dbReference>
<comment type="caution">
    <text evidence="3">The sequence shown here is derived from an EMBL/GenBank/DDBJ whole genome shotgun (WGS) entry which is preliminary data.</text>
</comment>
<dbReference type="PROSITE" id="PS00552">
    <property type="entry name" value="HTH_MERR_1"/>
    <property type="match status" value="1"/>
</dbReference>
<dbReference type="Pfam" id="PF13411">
    <property type="entry name" value="MerR_1"/>
    <property type="match status" value="1"/>
</dbReference>
<evidence type="ECO:0000313" key="3">
    <source>
        <dbReference type="EMBL" id="GID53620.1"/>
    </source>
</evidence>
<feature type="domain" description="HTH merR-type" evidence="2">
    <location>
        <begin position="117"/>
        <end position="181"/>
    </location>
</feature>
<dbReference type="CDD" id="cd04773">
    <property type="entry name" value="HTH_TioE_rpt2"/>
    <property type="match status" value="1"/>
</dbReference>
<dbReference type="Gene3D" id="1.10.1660.10">
    <property type="match status" value="2"/>
</dbReference>
<organism evidence="3 4">
    <name type="scientific">Actinoplanes couchii</name>
    <dbReference type="NCBI Taxonomy" id="403638"/>
    <lineage>
        <taxon>Bacteria</taxon>
        <taxon>Bacillati</taxon>
        <taxon>Actinomycetota</taxon>
        <taxon>Actinomycetes</taxon>
        <taxon>Micromonosporales</taxon>
        <taxon>Micromonosporaceae</taxon>
        <taxon>Actinoplanes</taxon>
    </lineage>
</organism>
<dbReference type="Pfam" id="PF00376">
    <property type="entry name" value="MerR"/>
    <property type="match status" value="1"/>
</dbReference>
<dbReference type="InterPro" id="IPR000551">
    <property type="entry name" value="MerR-type_HTH_dom"/>
</dbReference>
<sequence length="237" mass="25164">MDLARAHGLSAQAIRNYEQAGVIPPAGRTESGYRVYTDDHAHALSAYLGLLPGFGYAAAGTIMRAVLRDDLDGGLAVITAAHVRLQRDRETVTRVAAAAHALAASERSEKSEKPIAVGTLAHRLDVTPATLRKWERAGILTPARANKARVYSPDDVRDAELAHLLRRGGYRLDHIATVIEQVRAAGGPGPLAASIDQWRDRITARGRAMLTGAARLSDFLETRAAPPVGDTGGAAGL</sequence>
<evidence type="ECO:0000256" key="1">
    <source>
        <dbReference type="ARBA" id="ARBA00023125"/>
    </source>
</evidence>
<dbReference type="PANTHER" id="PTHR30204">
    <property type="entry name" value="REDOX-CYCLING DRUG-SENSING TRANSCRIPTIONAL ACTIVATOR SOXR"/>
    <property type="match status" value="1"/>
</dbReference>
<protein>
    <submittedName>
        <fullName evidence="3">MerR family transcriptional regulator</fullName>
    </submittedName>
</protein>
<dbReference type="InterPro" id="IPR009061">
    <property type="entry name" value="DNA-bd_dom_put_sf"/>
</dbReference>
<dbReference type="PANTHER" id="PTHR30204:SF93">
    <property type="entry name" value="HTH MERR-TYPE DOMAIN-CONTAINING PROTEIN"/>
    <property type="match status" value="1"/>
</dbReference>
<dbReference type="EMBL" id="BOMG01000032">
    <property type="protein sequence ID" value="GID53620.1"/>
    <property type="molecule type" value="Genomic_DNA"/>
</dbReference>
<accession>A0ABQ3X529</accession>
<proteinExistence type="predicted"/>
<keyword evidence="4" id="KW-1185">Reference proteome</keyword>
<keyword evidence="1" id="KW-0238">DNA-binding</keyword>
<name>A0ABQ3X529_9ACTN</name>
<evidence type="ECO:0000313" key="4">
    <source>
        <dbReference type="Proteomes" id="UP000612282"/>
    </source>
</evidence>